<dbReference type="OrthoDB" id="10601830at2759"/>
<name>A0A017S0E1_ASPRC</name>
<sequence length="82" mass="9119">MLCYCVFVLVCAFVPTTRSRLTRLLSIPCHPARCGYPVVKSPIPEIGMLYATNRIHPGAFKVQNETNKASMRHTGPCQQQGI</sequence>
<proteinExistence type="predicted"/>
<gene>
    <name evidence="2" type="ORF">EURHEDRAFT_417485</name>
</gene>
<keyword evidence="1" id="KW-0732">Signal</keyword>
<dbReference type="Proteomes" id="UP000019804">
    <property type="component" value="Unassembled WGS sequence"/>
</dbReference>
<accession>A0A017S0E1</accession>
<evidence type="ECO:0000313" key="2">
    <source>
        <dbReference type="EMBL" id="EYE90422.1"/>
    </source>
</evidence>
<feature type="signal peptide" evidence="1">
    <location>
        <begin position="1"/>
        <end position="19"/>
    </location>
</feature>
<evidence type="ECO:0008006" key="4">
    <source>
        <dbReference type="Google" id="ProtNLM"/>
    </source>
</evidence>
<organism evidence="2 3">
    <name type="scientific">Aspergillus ruber (strain CBS 135680)</name>
    <dbReference type="NCBI Taxonomy" id="1388766"/>
    <lineage>
        <taxon>Eukaryota</taxon>
        <taxon>Fungi</taxon>
        <taxon>Dikarya</taxon>
        <taxon>Ascomycota</taxon>
        <taxon>Pezizomycotina</taxon>
        <taxon>Eurotiomycetes</taxon>
        <taxon>Eurotiomycetidae</taxon>
        <taxon>Eurotiales</taxon>
        <taxon>Aspergillaceae</taxon>
        <taxon>Aspergillus</taxon>
        <taxon>Aspergillus subgen. Aspergillus</taxon>
    </lineage>
</organism>
<feature type="chain" id="PRO_5001498669" description="Secreted protein" evidence="1">
    <location>
        <begin position="20"/>
        <end position="82"/>
    </location>
</feature>
<dbReference type="EMBL" id="KK088460">
    <property type="protein sequence ID" value="EYE90422.1"/>
    <property type="molecule type" value="Genomic_DNA"/>
</dbReference>
<dbReference type="RefSeq" id="XP_040634112.1">
    <property type="nucleotide sequence ID" value="XM_040783212.1"/>
</dbReference>
<evidence type="ECO:0000313" key="3">
    <source>
        <dbReference type="Proteomes" id="UP000019804"/>
    </source>
</evidence>
<evidence type="ECO:0000256" key="1">
    <source>
        <dbReference type="SAM" id="SignalP"/>
    </source>
</evidence>
<reference evidence="3" key="1">
    <citation type="journal article" date="2014" name="Nat. Commun.">
        <title>Genomic adaptations of the halophilic Dead Sea filamentous fungus Eurotium rubrum.</title>
        <authorList>
            <person name="Kis-Papo T."/>
            <person name="Weig A.R."/>
            <person name="Riley R."/>
            <person name="Persoh D."/>
            <person name="Salamov A."/>
            <person name="Sun H."/>
            <person name="Lipzen A."/>
            <person name="Wasser S.P."/>
            <person name="Rambold G."/>
            <person name="Grigoriev I.V."/>
            <person name="Nevo E."/>
        </authorList>
    </citation>
    <scope>NUCLEOTIDE SEQUENCE [LARGE SCALE GENOMIC DNA]</scope>
    <source>
        <strain evidence="3">CBS 135680</strain>
    </source>
</reference>
<dbReference type="HOGENOM" id="CLU_2557901_0_0_1"/>
<dbReference type="AlphaFoldDB" id="A0A017S0E1"/>
<dbReference type="GeneID" id="63698336"/>
<keyword evidence="3" id="KW-1185">Reference proteome</keyword>
<protein>
    <recommendedName>
        <fullName evidence="4">Secreted protein</fullName>
    </recommendedName>
</protein>